<dbReference type="GO" id="GO:0043531">
    <property type="term" value="F:ADP binding"/>
    <property type="evidence" value="ECO:0007669"/>
    <property type="project" value="InterPro"/>
</dbReference>
<dbReference type="InterPro" id="IPR019734">
    <property type="entry name" value="TPR_rpt"/>
</dbReference>
<evidence type="ECO:0000259" key="4">
    <source>
        <dbReference type="Pfam" id="PF00931"/>
    </source>
</evidence>
<dbReference type="Proteomes" id="UP000698800">
    <property type="component" value="Unassembled WGS sequence"/>
</dbReference>
<keyword evidence="3" id="KW-0732">Signal</keyword>
<evidence type="ECO:0000256" key="2">
    <source>
        <dbReference type="SAM" id="MobiDB-lite"/>
    </source>
</evidence>
<evidence type="ECO:0000313" key="6">
    <source>
        <dbReference type="EMBL" id="KAH0541470.1"/>
    </source>
</evidence>
<evidence type="ECO:0000256" key="1">
    <source>
        <dbReference type="PROSITE-ProRule" id="PRU00339"/>
    </source>
</evidence>
<proteinExistence type="predicted"/>
<keyword evidence="1" id="KW-0802">TPR repeat</keyword>
<feature type="compositionally biased region" description="Basic and acidic residues" evidence="2">
    <location>
        <begin position="845"/>
        <end position="857"/>
    </location>
</feature>
<dbReference type="InterPro" id="IPR011990">
    <property type="entry name" value="TPR-like_helical_dom_sf"/>
</dbReference>
<accession>A0A9P8I8C2</accession>
<evidence type="ECO:0000313" key="7">
    <source>
        <dbReference type="Proteomes" id="UP000698800"/>
    </source>
</evidence>
<dbReference type="Gene3D" id="1.25.40.10">
    <property type="entry name" value="Tetratricopeptide repeat domain"/>
    <property type="match status" value="2"/>
</dbReference>
<dbReference type="PROSITE" id="PS50005">
    <property type="entry name" value="TPR"/>
    <property type="match status" value="1"/>
</dbReference>
<dbReference type="Gene3D" id="3.40.50.300">
    <property type="entry name" value="P-loop containing nucleotide triphosphate hydrolases"/>
    <property type="match status" value="1"/>
</dbReference>
<organism evidence="6 7">
    <name type="scientific">Glutinoglossum americanum</name>
    <dbReference type="NCBI Taxonomy" id="1670608"/>
    <lineage>
        <taxon>Eukaryota</taxon>
        <taxon>Fungi</taxon>
        <taxon>Dikarya</taxon>
        <taxon>Ascomycota</taxon>
        <taxon>Pezizomycotina</taxon>
        <taxon>Geoglossomycetes</taxon>
        <taxon>Geoglossales</taxon>
        <taxon>Geoglossaceae</taxon>
        <taxon>Glutinoglossum</taxon>
    </lineage>
</organism>
<dbReference type="EMBL" id="JAGHQL010000078">
    <property type="protein sequence ID" value="KAH0541470.1"/>
    <property type="molecule type" value="Genomic_DNA"/>
</dbReference>
<feature type="domain" description="NB-ARC" evidence="4">
    <location>
        <begin position="187"/>
        <end position="333"/>
    </location>
</feature>
<dbReference type="Pfam" id="PF13424">
    <property type="entry name" value="TPR_12"/>
    <property type="match status" value="2"/>
</dbReference>
<evidence type="ECO:0000256" key="3">
    <source>
        <dbReference type="SAM" id="SignalP"/>
    </source>
</evidence>
<dbReference type="InterPro" id="IPR031352">
    <property type="entry name" value="SesA"/>
</dbReference>
<dbReference type="SUPFAM" id="SSF52540">
    <property type="entry name" value="P-loop containing nucleoside triphosphate hydrolases"/>
    <property type="match status" value="1"/>
</dbReference>
<feature type="compositionally biased region" description="Polar residues" evidence="2">
    <location>
        <begin position="863"/>
        <end position="876"/>
    </location>
</feature>
<feature type="region of interest" description="Disordered" evidence="2">
    <location>
        <begin position="845"/>
        <end position="876"/>
    </location>
</feature>
<feature type="repeat" description="TPR" evidence="1">
    <location>
        <begin position="722"/>
        <end position="755"/>
    </location>
</feature>
<dbReference type="PANTHER" id="PTHR46082">
    <property type="entry name" value="ATP/GTP-BINDING PROTEIN-RELATED"/>
    <property type="match status" value="1"/>
</dbReference>
<dbReference type="OrthoDB" id="626167at2759"/>
<dbReference type="SUPFAM" id="SSF48452">
    <property type="entry name" value="TPR-like"/>
    <property type="match status" value="1"/>
</dbReference>
<dbReference type="InterPro" id="IPR053137">
    <property type="entry name" value="NLR-like"/>
</dbReference>
<dbReference type="Pfam" id="PF00931">
    <property type="entry name" value="NB-ARC"/>
    <property type="match status" value="1"/>
</dbReference>
<feature type="chain" id="PRO_5040468414" evidence="3">
    <location>
        <begin position="17"/>
        <end position="1115"/>
    </location>
</feature>
<feature type="region of interest" description="Disordered" evidence="2">
    <location>
        <begin position="1038"/>
        <end position="1115"/>
    </location>
</feature>
<feature type="signal peptide" evidence="3">
    <location>
        <begin position="1"/>
        <end position="16"/>
    </location>
</feature>
<evidence type="ECO:0000259" key="5">
    <source>
        <dbReference type="Pfam" id="PF17107"/>
    </source>
</evidence>
<reference evidence="6" key="1">
    <citation type="submission" date="2021-03" db="EMBL/GenBank/DDBJ databases">
        <title>Comparative genomics and phylogenomic investigation of the class Geoglossomycetes provide insights into ecological specialization and systematics.</title>
        <authorList>
            <person name="Melie T."/>
            <person name="Pirro S."/>
            <person name="Miller A.N."/>
            <person name="Quandt A."/>
        </authorList>
    </citation>
    <scope>NUCLEOTIDE SEQUENCE</scope>
    <source>
        <strain evidence="6">GBOQ0MN5Z8</strain>
    </source>
</reference>
<dbReference type="AlphaFoldDB" id="A0A9P8I8C2"/>
<sequence length="1115" mass="125377">MSGAEFIALLSIGASAIQVVETCLKVLDRIQQFRQNAVFQDLALQLPLLIQDIEALNSPDYRQLLDATTEKALVRVLEGCHRQLDALDKLIQTMTPTETSSKLKQTWKGIRSFRKDAKLRGIMGILTEYKSTITLHLCSRHIQDFGKAGTPPNVTKSFFDVPTQRVSHFVSRSQIQDRIRSTIAASMLNPSVVVLTGVGGQGKTQLSLEFCRQSISDYRVIFWIDASSEASTMRGFKKIAAKICETGQSFADIQAEIAFVKDTLRTWPEPWLLVFDNYDLPRVFENLTSFFPASNGVAKNVILVTSRNVSSERLGSCVKIEGLTEEEALELLYSRSPITQKTSEDLNEGKKIVKQLGYLALAVDQAAAYISARQLPLSLFKEHYERRKEFILKHTPDSLWEYRARMDESDHGPGQNLSVLTTWELSFEQISGDKKQREELGDFLTQSAFFNPTTISESLFSSFFQYCIDSRGERPSWMDLFVCEGTWEAFRFQDLIVGLKNLSLIQTMLVTSDGLKFSLHPLIKDWLQLRKSLQIRRELTFTAISMTASLIRDTDPENLPLQTRQELLGHVDSCAENTQQYMKTDESRRLYGGLKEGFQTVLATFYGSHDRHADAEKLFTEALACQQMELGLYHVETMCTMNELGALYLEMGKVVNAEGMLKQSLLAKEIALGPDHPRTLNTVNNIGNLYSLQLELDKAAMMYQRTLQGYTKIHGPQHKTVAEAWNNLGEVSMKQGNFTTAEQQFKTALEMVQTLDGSDSTFILYIKSNLALVYKFERRYDVAIELYNQIITGRTSMLGLNHSSALRSMCELGDVYLAAGELDQAENCYVNGKASVERKKKAQLELKAQEDASETQKKPALHASNQTNESNPKRQGTSVFIDHLDNDESMEADPKEYSPTRDQKMEYRFTEDPPQHPPQAALPTYDGSSWGIAEPRSEPSQNFVPTRGYSAFPTAHSFGRSGWGFFQHSGAPPPGSQAYGRIGHQMKQPNYGKPPPQEVIDRMDWSPAQPMQRYLPKPQAADRSGWGQMTQARSFGRHGYPQAQSLSPYPLELQSPDRSGYSHAQPHSCHPRSMTNGIFMSPPLDGAPPDTQNPVRNGGVNRESIERGGTYMHNG</sequence>
<gene>
    <name evidence="6" type="ORF">FGG08_004080</name>
</gene>
<keyword evidence="7" id="KW-1185">Reference proteome</keyword>
<dbReference type="InterPro" id="IPR027417">
    <property type="entry name" value="P-loop_NTPase"/>
</dbReference>
<comment type="caution">
    <text evidence="6">The sequence shown here is derived from an EMBL/GenBank/DDBJ whole genome shotgun (WGS) entry which is preliminary data.</text>
</comment>
<name>A0A9P8I8C2_9PEZI</name>
<feature type="domain" description="NACHT-NTPase and P-loop NTPases N-terminal" evidence="5">
    <location>
        <begin position="14"/>
        <end position="128"/>
    </location>
</feature>
<dbReference type="PANTHER" id="PTHR46082:SF6">
    <property type="entry name" value="AAA+ ATPASE DOMAIN-CONTAINING PROTEIN-RELATED"/>
    <property type="match status" value="1"/>
</dbReference>
<dbReference type="SMART" id="SM00028">
    <property type="entry name" value="TPR"/>
    <property type="match status" value="4"/>
</dbReference>
<dbReference type="InterPro" id="IPR002182">
    <property type="entry name" value="NB-ARC"/>
</dbReference>
<dbReference type="Pfam" id="PF17107">
    <property type="entry name" value="SesA"/>
    <property type="match status" value="1"/>
</dbReference>
<protein>
    <submittedName>
        <fullName evidence="6">Uncharacterized protein</fullName>
    </submittedName>
</protein>